<evidence type="ECO:0000313" key="4">
    <source>
        <dbReference type="Proteomes" id="UP000477911"/>
    </source>
</evidence>
<evidence type="ECO:0000313" key="3">
    <source>
        <dbReference type="EMBL" id="MXN20335.1"/>
    </source>
</evidence>
<comment type="similarity">
    <text evidence="1">Belongs to the short-chain dehydrogenases/reductases (SDR) family.</text>
</comment>
<dbReference type="Proteomes" id="UP000477911">
    <property type="component" value="Unassembled WGS sequence"/>
</dbReference>
<dbReference type="AlphaFoldDB" id="A0A6L7G8E7"/>
<dbReference type="SUPFAM" id="SSF51735">
    <property type="entry name" value="NAD(P)-binding Rossmann-fold domains"/>
    <property type="match status" value="1"/>
</dbReference>
<keyword evidence="2" id="KW-0560">Oxidoreductase</keyword>
<dbReference type="InterPro" id="IPR002347">
    <property type="entry name" value="SDR_fam"/>
</dbReference>
<comment type="caution">
    <text evidence="3">The sequence shown here is derived from an EMBL/GenBank/DDBJ whole genome shotgun (WGS) entry which is preliminary data.</text>
</comment>
<dbReference type="InterPro" id="IPR036291">
    <property type="entry name" value="NAD(P)-bd_dom_sf"/>
</dbReference>
<dbReference type="EMBL" id="WUMU01000026">
    <property type="protein sequence ID" value="MXN20335.1"/>
    <property type="molecule type" value="Genomic_DNA"/>
</dbReference>
<dbReference type="PANTHER" id="PTHR43477:SF1">
    <property type="entry name" value="DIHYDROANTICAPSIN 7-DEHYDROGENASE"/>
    <property type="match status" value="1"/>
</dbReference>
<name>A0A6L7G8E7_9RHOB</name>
<dbReference type="CDD" id="cd05233">
    <property type="entry name" value="SDR_c"/>
    <property type="match status" value="1"/>
</dbReference>
<dbReference type="RefSeq" id="WP_160896460.1">
    <property type="nucleotide sequence ID" value="NZ_WUMU01000026.1"/>
</dbReference>
<dbReference type="PANTHER" id="PTHR43477">
    <property type="entry name" value="DIHYDROANTICAPSIN 7-DEHYDROGENASE"/>
    <property type="match status" value="1"/>
</dbReference>
<evidence type="ECO:0000256" key="1">
    <source>
        <dbReference type="ARBA" id="ARBA00006484"/>
    </source>
</evidence>
<proteinExistence type="inferred from homology"/>
<protein>
    <submittedName>
        <fullName evidence="3">SDR family oxidoreductase</fullName>
    </submittedName>
</protein>
<keyword evidence="4" id="KW-1185">Reference proteome</keyword>
<reference evidence="3 4" key="1">
    <citation type="submission" date="2019-12" db="EMBL/GenBank/DDBJ databases">
        <authorList>
            <person name="Li M."/>
        </authorList>
    </citation>
    <scope>NUCLEOTIDE SEQUENCE [LARGE SCALE GENOMIC DNA]</scope>
    <source>
        <strain evidence="3 4">GBMRC 2024</strain>
    </source>
</reference>
<accession>A0A6L7G8E7</accession>
<dbReference type="Gene3D" id="3.40.50.720">
    <property type="entry name" value="NAD(P)-binding Rossmann-like Domain"/>
    <property type="match status" value="1"/>
</dbReference>
<dbReference type="Pfam" id="PF13561">
    <property type="entry name" value="adh_short_C2"/>
    <property type="match status" value="1"/>
</dbReference>
<dbReference type="InterPro" id="IPR051122">
    <property type="entry name" value="SDR_DHRS6-like"/>
</dbReference>
<organism evidence="3 4">
    <name type="scientific">Pseudooceanicola albus</name>
    <dbReference type="NCBI Taxonomy" id="2692189"/>
    <lineage>
        <taxon>Bacteria</taxon>
        <taxon>Pseudomonadati</taxon>
        <taxon>Pseudomonadota</taxon>
        <taxon>Alphaproteobacteria</taxon>
        <taxon>Rhodobacterales</taxon>
        <taxon>Paracoccaceae</taxon>
        <taxon>Pseudooceanicola</taxon>
    </lineage>
</organism>
<sequence>MSRFAGKRILITGGTRGIGRAGARAIRDAGGTVLVTGRGPDLPDLGPGVEVLADDAADPDTGIALAARAGALDGLWLNAARAEVAPPEALTPEGFDRLIALNLRGPMLQFARLQGQLRPGASVVVTASSSAYEGAADTALYGASKAGLIAAVRSWARAMAPRGIRVNALVPGPVATAFRDALDPALRAGFEAAVMAAVPLGRPGLPEEAAEVALFLLSDASAYVTGSQYAVDGGMLMR</sequence>
<evidence type="ECO:0000256" key="2">
    <source>
        <dbReference type="ARBA" id="ARBA00023002"/>
    </source>
</evidence>
<dbReference type="GO" id="GO:0016491">
    <property type="term" value="F:oxidoreductase activity"/>
    <property type="evidence" value="ECO:0007669"/>
    <property type="project" value="UniProtKB-KW"/>
</dbReference>
<dbReference type="PRINTS" id="PR00081">
    <property type="entry name" value="GDHRDH"/>
</dbReference>
<gene>
    <name evidence="3" type="ORF">GR170_21070</name>
</gene>